<evidence type="ECO:0000256" key="4">
    <source>
        <dbReference type="ARBA" id="ARBA00012513"/>
    </source>
</evidence>
<sequence>MGENKRSIEGQVSCLAKFTTIVTVFSTIASLIPTSYGQRGNSTATNGTLSTAVANLEFGVTDFNSSEMFFTGSTLVDNGTLLMTVNASKLSEQKLLSRAVYRSKVQLYNASSGQAASFNTSFTFAIVAPTGAEAKGDGMTFLFTPTPSAPASDYSAGGNLALYEVITYNRTNTSIHTVAVEFDTNSDTQVARDPVGDHIGLDINSFISTRAQTLRNAKVPFSELNTSSLSQQLTAWIDYDAVSGQLDVYLAAAPSSKTSATRVLTYQPLCLYQWAENESYVGFTAATGGAYEIHAVSSWSFASRLVSNPLPPQNISIYPDESSSSASSAGLIAGTTVAGVSVAFMFVLALVACICWKKKKEVSRKRKQAWAMRPPLKSADGEEILGPEDSFWLDLYGGDPKYGPKTFTAYELQEATNNFDTALIMGQGGSGTVYKGQILGVTKDGTQKIDVAVKRLNDFSKQRIREFRAEVQSIGQLRHKNLVHLYGWCHDEGELLLVYEYMPFGSLDRHLYTPQFPALPWEDRYSILCGVAETLVYIHVGCEKCIVHRDIKPSNILLDSSRNARLGDFGLARLVDHRESARDHSTIVAGTRGYIAPEYSVSGKATPESDIFSFGVLTLVVTSGTRPYEIEEDYIVDRAWAAHEANELVERMADRRLGGVYDAEQMRTVLEVGLLCTHPDPVQRLPTKMLLQALTTTTQQETAAVDIPSLPEFRPVAVYVSRKPDSVIVSLQNISPPTSAYESSEMQREVGPSLQIKVEVDVNKSEKSFSGKESVGYCQEMQSLTFPR</sequence>
<organism evidence="20 21">
    <name type="scientific">Riccia fluitans</name>
    <dbReference type="NCBI Taxonomy" id="41844"/>
    <lineage>
        <taxon>Eukaryota</taxon>
        <taxon>Viridiplantae</taxon>
        <taxon>Streptophyta</taxon>
        <taxon>Embryophyta</taxon>
        <taxon>Marchantiophyta</taxon>
        <taxon>Marchantiopsida</taxon>
        <taxon>Marchantiidae</taxon>
        <taxon>Marchantiales</taxon>
        <taxon>Ricciaceae</taxon>
        <taxon>Riccia</taxon>
    </lineage>
</organism>
<keyword evidence="6" id="KW-0723">Serine/threonine-protein kinase</keyword>
<evidence type="ECO:0000256" key="11">
    <source>
        <dbReference type="ARBA" id="ARBA00022741"/>
    </source>
</evidence>
<dbReference type="InterPro" id="IPR019825">
    <property type="entry name" value="Lectin_legB_Mn/Ca_BS"/>
</dbReference>
<dbReference type="InterPro" id="IPR013320">
    <property type="entry name" value="ConA-like_dom_sf"/>
</dbReference>
<evidence type="ECO:0000256" key="1">
    <source>
        <dbReference type="ARBA" id="ARBA00004251"/>
    </source>
</evidence>
<dbReference type="EC" id="2.7.11.1" evidence="4"/>
<dbReference type="GO" id="GO:0004674">
    <property type="term" value="F:protein serine/threonine kinase activity"/>
    <property type="evidence" value="ECO:0007669"/>
    <property type="project" value="UniProtKB-KW"/>
</dbReference>
<dbReference type="PANTHER" id="PTHR27007">
    <property type="match status" value="1"/>
</dbReference>
<evidence type="ECO:0000313" key="20">
    <source>
        <dbReference type="EMBL" id="KAL2610786.1"/>
    </source>
</evidence>
<keyword evidence="15 18" id="KW-0472">Membrane</keyword>
<dbReference type="Gene3D" id="2.60.120.200">
    <property type="match status" value="1"/>
</dbReference>
<evidence type="ECO:0000256" key="10">
    <source>
        <dbReference type="ARBA" id="ARBA00022734"/>
    </source>
</evidence>
<dbReference type="PROSITE" id="PS50011">
    <property type="entry name" value="PROTEIN_KINASE_DOM"/>
    <property type="match status" value="1"/>
</dbReference>
<dbReference type="Pfam" id="PF00069">
    <property type="entry name" value="Pkinase"/>
    <property type="match status" value="1"/>
</dbReference>
<keyword evidence="12" id="KW-0418">Kinase</keyword>
<evidence type="ECO:0000256" key="6">
    <source>
        <dbReference type="ARBA" id="ARBA00022527"/>
    </source>
</evidence>
<dbReference type="GO" id="GO:0002229">
    <property type="term" value="P:defense response to oomycetes"/>
    <property type="evidence" value="ECO:0007669"/>
    <property type="project" value="UniProtKB-ARBA"/>
</dbReference>
<dbReference type="InterPro" id="IPR001220">
    <property type="entry name" value="Legume_lectin_dom"/>
</dbReference>
<evidence type="ECO:0000256" key="13">
    <source>
        <dbReference type="ARBA" id="ARBA00022840"/>
    </source>
</evidence>
<keyword evidence="14 18" id="KW-1133">Transmembrane helix</keyword>
<evidence type="ECO:0000256" key="3">
    <source>
        <dbReference type="ARBA" id="ARBA00010217"/>
    </source>
</evidence>
<gene>
    <name evidence="20" type="ORF">R1flu_022478</name>
</gene>
<evidence type="ECO:0000256" key="14">
    <source>
        <dbReference type="ARBA" id="ARBA00022989"/>
    </source>
</evidence>
<dbReference type="Gene3D" id="1.10.510.10">
    <property type="entry name" value="Transferase(Phosphotransferase) domain 1"/>
    <property type="match status" value="1"/>
</dbReference>
<dbReference type="InterPro" id="IPR000719">
    <property type="entry name" value="Prot_kinase_dom"/>
</dbReference>
<dbReference type="EMBL" id="JBHFFA010000007">
    <property type="protein sequence ID" value="KAL2610786.1"/>
    <property type="molecule type" value="Genomic_DNA"/>
</dbReference>
<dbReference type="GO" id="GO:0005524">
    <property type="term" value="F:ATP binding"/>
    <property type="evidence" value="ECO:0007669"/>
    <property type="project" value="UniProtKB-KW"/>
</dbReference>
<keyword evidence="21" id="KW-1185">Reference proteome</keyword>
<evidence type="ECO:0000313" key="21">
    <source>
        <dbReference type="Proteomes" id="UP001605036"/>
    </source>
</evidence>
<dbReference type="PROSITE" id="PS00108">
    <property type="entry name" value="PROTEIN_KINASE_ST"/>
    <property type="match status" value="1"/>
</dbReference>
<proteinExistence type="inferred from homology"/>
<keyword evidence="5" id="KW-1003">Cell membrane</keyword>
<comment type="similarity">
    <text evidence="3">In the C-terminal section; belongs to the protein kinase superfamily. Ser/Thr protein kinase family.</text>
</comment>
<dbReference type="SMART" id="SM00220">
    <property type="entry name" value="S_TKc"/>
    <property type="match status" value="1"/>
</dbReference>
<comment type="similarity">
    <text evidence="2">In the N-terminal section; belongs to the leguminous lectin family.</text>
</comment>
<name>A0ABD1XS67_9MARC</name>
<keyword evidence="9" id="KW-0732">Signal</keyword>
<dbReference type="FunFam" id="1.10.510.10:FF:000240">
    <property type="entry name" value="Lectin-domain containing receptor kinase A4.3"/>
    <property type="match status" value="1"/>
</dbReference>
<evidence type="ECO:0000259" key="19">
    <source>
        <dbReference type="PROSITE" id="PS50011"/>
    </source>
</evidence>
<dbReference type="InterPro" id="IPR050528">
    <property type="entry name" value="L-type_Lectin-RKs"/>
</dbReference>
<dbReference type="Proteomes" id="UP001605036">
    <property type="component" value="Unassembled WGS sequence"/>
</dbReference>
<protein>
    <recommendedName>
        <fullName evidence="4">non-specific serine/threonine protein kinase</fullName>
        <ecNumber evidence="4">2.7.11.1</ecNumber>
    </recommendedName>
</protein>
<keyword evidence="8 18" id="KW-0812">Transmembrane</keyword>
<dbReference type="CDD" id="cd06899">
    <property type="entry name" value="lectin_legume_LecRK_Arcelin_ConA"/>
    <property type="match status" value="1"/>
</dbReference>
<dbReference type="GO" id="GO:0005886">
    <property type="term" value="C:plasma membrane"/>
    <property type="evidence" value="ECO:0007669"/>
    <property type="project" value="UniProtKB-SubCell"/>
</dbReference>
<evidence type="ECO:0000256" key="2">
    <source>
        <dbReference type="ARBA" id="ARBA00008536"/>
    </source>
</evidence>
<dbReference type="PROSITE" id="PS00307">
    <property type="entry name" value="LECTIN_LEGUME_BETA"/>
    <property type="match status" value="1"/>
</dbReference>
<keyword evidence="16" id="KW-0675">Receptor</keyword>
<keyword evidence="13" id="KW-0067">ATP-binding</keyword>
<dbReference type="InterPro" id="IPR008271">
    <property type="entry name" value="Ser/Thr_kinase_AS"/>
</dbReference>
<dbReference type="SUPFAM" id="SSF56112">
    <property type="entry name" value="Protein kinase-like (PK-like)"/>
    <property type="match status" value="1"/>
</dbReference>
<evidence type="ECO:0000256" key="16">
    <source>
        <dbReference type="ARBA" id="ARBA00023170"/>
    </source>
</evidence>
<evidence type="ECO:0000256" key="17">
    <source>
        <dbReference type="ARBA" id="ARBA00023180"/>
    </source>
</evidence>
<evidence type="ECO:0000256" key="5">
    <source>
        <dbReference type="ARBA" id="ARBA00022475"/>
    </source>
</evidence>
<dbReference type="GO" id="GO:0030246">
    <property type="term" value="F:carbohydrate binding"/>
    <property type="evidence" value="ECO:0007669"/>
    <property type="project" value="UniProtKB-KW"/>
</dbReference>
<dbReference type="AlphaFoldDB" id="A0ABD1XS67"/>
<dbReference type="SUPFAM" id="SSF49899">
    <property type="entry name" value="Concanavalin A-like lectins/glucanases"/>
    <property type="match status" value="1"/>
</dbReference>
<evidence type="ECO:0000256" key="7">
    <source>
        <dbReference type="ARBA" id="ARBA00022679"/>
    </source>
</evidence>
<accession>A0ABD1XS67</accession>
<feature type="transmembrane region" description="Helical" evidence="18">
    <location>
        <begin position="331"/>
        <end position="356"/>
    </location>
</feature>
<evidence type="ECO:0000256" key="15">
    <source>
        <dbReference type="ARBA" id="ARBA00023136"/>
    </source>
</evidence>
<dbReference type="FunFam" id="3.30.200.20:FF:000039">
    <property type="entry name" value="receptor-like protein kinase FERONIA"/>
    <property type="match status" value="1"/>
</dbReference>
<evidence type="ECO:0000256" key="18">
    <source>
        <dbReference type="SAM" id="Phobius"/>
    </source>
</evidence>
<keyword evidence="11" id="KW-0547">Nucleotide-binding</keyword>
<keyword evidence="10" id="KW-0430">Lectin</keyword>
<dbReference type="InterPro" id="IPR011009">
    <property type="entry name" value="Kinase-like_dom_sf"/>
</dbReference>
<dbReference type="Gene3D" id="3.30.200.20">
    <property type="entry name" value="Phosphorylase Kinase, domain 1"/>
    <property type="match status" value="1"/>
</dbReference>
<feature type="domain" description="Protein kinase" evidence="19">
    <location>
        <begin position="419"/>
        <end position="697"/>
    </location>
</feature>
<keyword evidence="7" id="KW-0808">Transferase</keyword>
<comment type="caution">
    <text evidence="20">The sequence shown here is derived from an EMBL/GenBank/DDBJ whole genome shotgun (WGS) entry which is preliminary data.</text>
</comment>
<evidence type="ECO:0000256" key="8">
    <source>
        <dbReference type="ARBA" id="ARBA00022692"/>
    </source>
</evidence>
<evidence type="ECO:0000256" key="12">
    <source>
        <dbReference type="ARBA" id="ARBA00022777"/>
    </source>
</evidence>
<dbReference type="Pfam" id="PF00139">
    <property type="entry name" value="Lectin_legB"/>
    <property type="match status" value="1"/>
</dbReference>
<reference evidence="20 21" key="1">
    <citation type="submission" date="2024-09" db="EMBL/GenBank/DDBJ databases">
        <title>Chromosome-scale assembly of Riccia fluitans.</title>
        <authorList>
            <person name="Paukszto L."/>
            <person name="Sawicki J."/>
            <person name="Karawczyk K."/>
            <person name="Piernik-Szablinska J."/>
            <person name="Szczecinska M."/>
            <person name="Mazdziarz M."/>
        </authorList>
    </citation>
    <scope>NUCLEOTIDE SEQUENCE [LARGE SCALE GENOMIC DNA]</scope>
    <source>
        <strain evidence="20">Rf_01</strain>
        <tissue evidence="20">Aerial parts of the thallus</tissue>
    </source>
</reference>
<keyword evidence="17" id="KW-0325">Glycoprotein</keyword>
<evidence type="ECO:0000256" key="9">
    <source>
        <dbReference type="ARBA" id="ARBA00022729"/>
    </source>
</evidence>
<comment type="subcellular location">
    <subcellularLocation>
        <location evidence="1">Cell membrane</location>
        <topology evidence="1">Single-pass type I membrane protein</topology>
    </subcellularLocation>
</comment>